<reference evidence="2 3" key="2">
    <citation type="submission" date="2013-02" db="EMBL/GenBank/DDBJ databases">
        <title>The Genome Sequence of Plasmodium falciparum FCH/4.</title>
        <authorList>
            <consortium name="The Broad Institute Genome Sequencing Platform"/>
            <consortium name="The Broad Institute Genome Sequencing Center for Infectious Disease"/>
            <person name="Neafsey D."/>
            <person name="Cheeseman I."/>
            <person name="Volkman S."/>
            <person name="Adams J."/>
            <person name="Walker B."/>
            <person name="Young S.K."/>
            <person name="Zeng Q."/>
            <person name="Gargeya S."/>
            <person name="Fitzgerald M."/>
            <person name="Haas B."/>
            <person name="Abouelleil A."/>
            <person name="Alvarado L."/>
            <person name="Arachchi H.M."/>
            <person name="Berlin A.M."/>
            <person name="Chapman S.B."/>
            <person name="Dewar J."/>
            <person name="Goldberg J."/>
            <person name="Griggs A."/>
            <person name="Gujja S."/>
            <person name="Hansen M."/>
            <person name="Howarth C."/>
            <person name="Imamovic A."/>
            <person name="Larimer J."/>
            <person name="McCowan C."/>
            <person name="Murphy C."/>
            <person name="Neiman D."/>
            <person name="Pearson M."/>
            <person name="Priest M."/>
            <person name="Roberts A."/>
            <person name="Saif S."/>
            <person name="Shea T."/>
            <person name="Sisk P."/>
            <person name="Sykes S."/>
            <person name="Wortman J."/>
            <person name="Nusbaum C."/>
            <person name="Birren B."/>
        </authorList>
    </citation>
    <scope>NUCLEOTIDE SEQUENCE [LARGE SCALE GENOMIC DNA]</scope>
    <source>
        <strain evidence="2 3">FCH/4</strain>
    </source>
</reference>
<dbReference type="Proteomes" id="UP000030656">
    <property type="component" value="Unassembled WGS sequence"/>
</dbReference>
<dbReference type="AlphaFoldDB" id="A0A024VUQ8"/>
<feature type="compositionally biased region" description="Low complexity" evidence="1">
    <location>
        <begin position="15"/>
        <end position="34"/>
    </location>
</feature>
<sequence length="189" mass="21885">MNSNDDNMESHKIYNNNENVNSNNNFDSSNANNNQLEENLRNGISTTDCADCADSLVTSNSNIGEEFNEGSAVLIGSFSDHVHIHMDENEILRNQMKDDILDNLININFKDEIKRIIQNAEATFNINEQSEQIIFNIFKQVDNSNFLEILKEVMVKKNNLSNMDYFKITNYERKIINHKNFVHNSKFQK</sequence>
<name>A0A024VUQ8_PLAFA</name>
<evidence type="ECO:0000313" key="3">
    <source>
        <dbReference type="Proteomes" id="UP000030656"/>
    </source>
</evidence>
<dbReference type="EMBL" id="KI927830">
    <property type="protein sequence ID" value="ETW31631.1"/>
    <property type="molecule type" value="Genomic_DNA"/>
</dbReference>
<proteinExistence type="predicted"/>
<accession>A0A024VUQ8</accession>
<gene>
    <name evidence="2" type="ORF">PFFCH_00890</name>
</gene>
<feature type="region of interest" description="Disordered" evidence="1">
    <location>
        <begin position="1"/>
        <end position="34"/>
    </location>
</feature>
<reference evidence="2 3" key="1">
    <citation type="submission" date="2013-02" db="EMBL/GenBank/DDBJ databases">
        <title>The Genome Annotation of Plasmodium falciparum FCH/4.</title>
        <authorList>
            <consortium name="The Broad Institute Genome Sequencing Platform"/>
            <consortium name="The Broad Institute Genome Sequencing Center for Infectious Disease"/>
            <person name="Neafsey D."/>
            <person name="Hoffman S."/>
            <person name="Volkman S."/>
            <person name="Rosenthal P."/>
            <person name="Walker B."/>
            <person name="Young S.K."/>
            <person name="Zeng Q."/>
            <person name="Gargeya S."/>
            <person name="Fitzgerald M."/>
            <person name="Haas B."/>
            <person name="Abouelleil A."/>
            <person name="Allen A.W."/>
            <person name="Alvarado L."/>
            <person name="Arachchi H.M."/>
            <person name="Berlin A.M."/>
            <person name="Chapman S.B."/>
            <person name="Gainer-Dewar J."/>
            <person name="Goldberg J."/>
            <person name="Griggs A."/>
            <person name="Gujja S."/>
            <person name="Hansen M."/>
            <person name="Howarth C."/>
            <person name="Imamovic A."/>
            <person name="Ireland A."/>
            <person name="Larimer J."/>
            <person name="McCowan C."/>
            <person name="Murphy C."/>
            <person name="Pearson M."/>
            <person name="Poon T.W."/>
            <person name="Priest M."/>
            <person name="Roberts A."/>
            <person name="Saif S."/>
            <person name="Shea T."/>
            <person name="Sisk P."/>
            <person name="Sykes S."/>
            <person name="Wortman J."/>
            <person name="Nusbaum C."/>
            <person name="Birren B."/>
        </authorList>
    </citation>
    <scope>NUCLEOTIDE SEQUENCE [LARGE SCALE GENOMIC DNA]</scope>
    <source>
        <strain evidence="2 3">FCH/4</strain>
    </source>
</reference>
<evidence type="ECO:0000313" key="2">
    <source>
        <dbReference type="EMBL" id="ETW31631.1"/>
    </source>
</evidence>
<organism evidence="2 3">
    <name type="scientific">Plasmodium falciparum FCH/4</name>
    <dbReference type="NCBI Taxonomy" id="1036724"/>
    <lineage>
        <taxon>Eukaryota</taxon>
        <taxon>Sar</taxon>
        <taxon>Alveolata</taxon>
        <taxon>Apicomplexa</taxon>
        <taxon>Aconoidasida</taxon>
        <taxon>Haemosporida</taxon>
        <taxon>Plasmodiidae</taxon>
        <taxon>Plasmodium</taxon>
        <taxon>Plasmodium (Laverania)</taxon>
    </lineage>
</organism>
<evidence type="ECO:0000256" key="1">
    <source>
        <dbReference type="SAM" id="MobiDB-lite"/>
    </source>
</evidence>
<protein>
    <submittedName>
        <fullName evidence="2">Uncharacterized protein</fullName>
    </submittedName>
</protein>